<dbReference type="EMBL" id="CADCTR010000693">
    <property type="protein sequence ID" value="CAA9257524.1"/>
    <property type="molecule type" value="Genomic_DNA"/>
</dbReference>
<organism evidence="1">
    <name type="scientific">uncultured Chloroflexia bacterium</name>
    <dbReference type="NCBI Taxonomy" id="1672391"/>
    <lineage>
        <taxon>Bacteria</taxon>
        <taxon>Bacillati</taxon>
        <taxon>Chloroflexota</taxon>
        <taxon>Chloroflexia</taxon>
        <taxon>environmental samples</taxon>
    </lineage>
</organism>
<proteinExistence type="predicted"/>
<reference evidence="1" key="1">
    <citation type="submission" date="2020-02" db="EMBL/GenBank/DDBJ databases">
        <authorList>
            <person name="Meier V. D."/>
        </authorList>
    </citation>
    <scope>NUCLEOTIDE SEQUENCE</scope>
    <source>
        <strain evidence="1">AVDCRST_MAG93</strain>
    </source>
</reference>
<evidence type="ECO:0000313" key="1">
    <source>
        <dbReference type="EMBL" id="CAA9257524.1"/>
    </source>
</evidence>
<accession>A0A6J4IS89</accession>
<protein>
    <submittedName>
        <fullName evidence="1">Uncharacterized protein</fullName>
    </submittedName>
</protein>
<sequence length="80" mass="8741">MLALMQATASLAVSLSRLRAHGTSQRFLGFDRFAITSLLTSYSNGWWRLLVASRHPKASLSSPIGTARRAAARLLSYTFG</sequence>
<gene>
    <name evidence="1" type="ORF">AVDCRST_MAG93-2038</name>
</gene>
<dbReference type="AlphaFoldDB" id="A0A6J4IS89"/>
<name>A0A6J4IS89_9CHLR</name>